<gene>
    <name evidence="2" type="ORF">BOTBODRAFT_175473</name>
</gene>
<sequence>MKQGGIRWESLKAIVPSLGTTPSSSSPVSRAPAPASTAAAAAAASSPSSTLASPTTASACSSPASVSVPATAATPAFASASSSVASSSSPPASPLPPTGAGHAAPQPRARESPSWLRNADGQLQSAYRAHKARYEALVARDPGLQRQRGAASATELLVLCRLRDAMIMAELARVEHRRAAELARIAAETISIEAHRRDNALTARMDLELVQDLWQLTARERAHLATVLLANARGGNA</sequence>
<reference evidence="3" key="1">
    <citation type="journal article" date="2014" name="Proc. Natl. Acad. Sci. U.S.A.">
        <title>Extensive sampling of basidiomycete genomes demonstrates inadequacy of the white-rot/brown-rot paradigm for wood decay fungi.</title>
        <authorList>
            <person name="Riley R."/>
            <person name="Salamov A.A."/>
            <person name="Brown D.W."/>
            <person name="Nagy L.G."/>
            <person name="Floudas D."/>
            <person name="Held B.W."/>
            <person name="Levasseur A."/>
            <person name="Lombard V."/>
            <person name="Morin E."/>
            <person name="Otillar R."/>
            <person name="Lindquist E.A."/>
            <person name="Sun H."/>
            <person name="LaButti K.M."/>
            <person name="Schmutz J."/>
            <person name="Jabbour D."/>
            <person name="Luo H."/>
            <person name="Baker S.E."/>
            <person name="Pisabarro A.G."/>
            <person name="Walton J.D."/>
            <person name="Blanchette R.A."/>
            <person name="Henrissat B."/>
            <person name="Martin F."/>
            <person name="Cullen D."/>
            <person name="Hibbett D.S."/>
            <person name="Grigoriev I.V."/>
        </authorList>
    </citation>
    <scope>NUCLEOTIDE SEQUENCE [LARGE SCALE GENOMIC DNA]</scope>
    <source>
        <strain evidence="3">FD-172 SS1</strain>
    </source>
</reference>
<dbReference type="STRING" id="930990.A0A067MPE9"/>
<dbReference type="HOGENOM" id="CLU_1170488_0_0_1"/>
<protein>
    <submittedName>
        <fullName evidence="2">Uncharacterized protein</fullName>
    </submittedName>
</protein>
<keyword evidence="3" id="KW-1185">Reference proteome</keyword>
<evidence type="ECO:0000256" key="1">
    <source>
        <dbReference type="SAM" id="MobiDB-lite"/>
    </source>
</evidence>
<feature type="region of interest" description="Disordered" evidence="1">
    <location>
        <begin position="82"/>
        <end position="114"/>
    </location>
</feature>
<dbReference type="Proteomes" id="UP000027195">
    <property type="component" value="Unassembled WGS sequence"/>
</dbReference>
<proteinExistence type="predicted"/>
<feature type="region of interest" description="Disordered" evidence="1">
    <location>
        <begin position="17"/>
        <end position="65"/>
    </location>
</feature>
<name>A0A067MPE9_BOTB1</name>
<accession>A0A067MPE9</accession>
<evidence type="ECO:0000313" key="3">
    <source>
        <dbReference type="Proteomes" id="UP000027195"/>
    </source>
</evidence>
<dbReference type="AlphaFoldDB" id="A0A067MPE9"/>
<dbReference type="InParanoid" id="A0A067MPE9"/>
<evidence type="ECO:0000313" key="2">
    <source>
        <dbReference type="EMBL" id="KDQ13456.1"/>
    </source>
</evidence>
<dbReference type="EMBL" id="KL198043">
    <property type="protein sequence ID" value="KDQ13456.1"/>
    <property type="molecule type" value="Genomic_DNA"/>
</dbReference>
<organism evidence="2 3">
    <name type="scientific">Botryobasidium botryosum (strain FD-172 SS1)</name>
    <dbReference type="NCBI Taxonomy" id="930990"/>
    <lineage>
        <taxon>Eukaryota</taxon>
        <taxon>Fungi</taxon>
        <taxon>Dikarya</taxon>
        <taxon>Basidiomycota</taxon>
        <taxon>Agaricomycotina</taxon>
        <taxon>Agaricomycetes</taxon>
        <taxon>Cantharellales</taxon>
        <taxon>Botryobasidiaceae</taxon>
        <taxon>Botryobasidium</taxon>
    </lineage>
</organism>